<evidence type="ECO:0000256" key="1">
    <source>
        <dbReference type="ARBA" id="ARBA00010634"/>
    </source>
</evidence>
<keyword evidence="6" id="KW-1185">Reference proteome</keyword>
<gene>
    <name evidence="5" type="ORF">JMJ56_09110</name>
</gene>
<dbReference type="PANTHER" id="PTHR30035">
    <property type="entry name" value="LIPOPROTEIN VACJ-RELATED"/>
    <property type="match status" value="1"/>
</dbReference>
<feature type="chain" id="PRO_5045362743" evidence="4">
    <location>
        <begin position="30"/>
        <end position="264"/>
    </location>
</feature>
<dbReference type="Pfam" id="PF04333">
    <property type="entry name" value="MlaA"/>
    <property type="match status" value="1"/>
</dbReference>
<accession>A0ABS1U0F8</accession>
<dbReference type="InterPro" id="IPR007428">
    <property type="entry name" value="MlaA"/>
</dbReference>
<dbReference type="PANTHER" id="PTHR30035:SF3">
    <property type="entry name" value="INTERMEMBRANE PHOSPHOLIPID TRANSPORT SYSTEM LIPOPROTEIN MLAA"/>
    <property type="match status" value="1"/>
</dbReference>
<organism evidence="5 6">
    <name type="scientific">Belnapia arida</name>
    <dbReference type="NCBI Taxonomy" id="2804533"/>
    <lineage>
        <taxon>Bacteria</taxon>
        <taxon>Pseudomonadati</taxon>
        <taxon>Pseudomonadota</taxon>
        <taxon>Alphaproteobacteria</taxon>
        <taxon>Acetobacterales</taxon>
        <taxon>Roseomonadaceae</taxon>
        <taxon>Belnapia</taxon>
    </lineage>
</organism>
<protein>
    <submittedName>
        <fullName evidence="5">VacJ family lipoprotein</fullName>
    </submittedName>
</protein>
<evidence type="ECO:0000313" key="5">
    <source>
        <dbReference type="EMBL" id="MBL6078164.1"/>
    </source>
</evidence>
<feature type="signal peptide" evidence="4">
    <location>
        <begin position="1"/>
        <end position="29"/>
    </location>
</feature>
<comment type="similarity">
    <text evidence="1">Belongs to the MlaA family.</text>
</comment>
<evidence type="ECO:0000256" key="2">
    <source>
        <dbReference type="ARBA" id="ARBA00022729"/>
    </source>
</evidence>
<evidence type="ECO:0000313" key="6">
    <source>
        <dbReference type="Proteomes" id="UP000660885"/>
    </source>
</evidence>
<evidence type="ECO:0000256" key="3">
    <source>
        <dbReference type="SAM" id="MobiDB-lite"/>
    </source>
</evidence>
<name>A0ABS1U0F8_9PROT</name>
<proteinExistence type="inferred from homology"/>
<reference evidence="5 6" key="1">
    <citation type="submission" date="2021-01" db="EMBL/GenBank/DDBJ databases">
        <title>Belnapia mucosa sp. nov. and Belnapia arida sp. nov., isolated from the Tabernas Desert (Almeria, Spain).</title>
        <authorList>
            <person name="Molina-Menor E."/>
            <person name="Vidal-Verdu A."/>
            <person name="Calonge A."/>
            <person name="Satari L."/>
            <person name="Pereto J."/>
            <person name="Porcar M."/>
        </authorList>
    </citation>
    <scope>NUCLEOTIDE SEQUENCE [LARGE SCALE GENOMIC DNA]</scope>
    <source>
        <strain evidence="5 6">T18</strain>
    </source>
</reference>
<feature type="region of interest" description="Disordered" evidence="3">
    <location>
        <begin position="238"/>
        <end position="264"/>
    </location>
</feature>
<dbReference type="RefSeq" id="WP_202831306.1">
    <property type="nucleotide sequence ID" value="NZ_JAETWB010000002.1"/>
</dbReference>
<keyword evidence="5" id="KW-0449">Lipoprotein</keyword>
<evidence type="ECO:0000256" key="4">
    <source>
        <dbReference type="SAM" id="SignalP"/>
    </source>
</evidence>
<dbReference type="Proteomes" id="UP000660885">
    <property type="component" value="Unassembled WGS sequence"/>
</dbReference>
<dbReference type="EMBL" id="JAETWB010000002">
    <property type="protein sequence ID" value="MBL6078164.1"/>
    <property type="molecule type" value="Genomic_DNA"/>
</dbReference>
<keyword evidence="2 4" id="KW-0732">Signal</keyword>
<sequence length="264" mass="28516">MIPHIACLRRLVPALAVLFLTGCATAPSASDPEALAEYRAANDPLEPANRRVYEANEWLDRKLARPVAVEYRTRIPRPVRTGIRNLLNNLRSPIVLANDMLQGQSRRAGDTLGRFVLNSTVGVAGIFDVAQDWFGVPRHTEDFGQTLASWGVGEGPYLVLPVLGPSNPRDLAGSGVDGAASVATLLGSGAAASAFRYSRAGLSLVDTREALIDPVDEMRRSSLDPYVTYRSAYRQRRQADIDNRLGPPVTSSTGAVLPTPAERN</sequence>
<dbReference type="PRINTS" id="PR01805">
    <property type="entry name" value="VACJLIPOPROT"/>
</dbReference>
<comment type="caution">
    <text evidence="5">The sequence shown here is derived from an EMBL/GenBank/DDBJ whole genome shotgun (WGS) entry which is preliminary data.</text>
</comment>